<dbReference type="InterPro" id="IPR050779">
    <property type="entry name" value="Transglutaminase"/>
</dbReference>
<dbReference type="Gene3D" id="3.90.260.10">
    <property type="entry name" value="Transglutaminase-like"/>
    <property type="match status" value="1"/>
</dbReference>
<dbReference type="InterPro" id="IPR036985">
    <property type="entry name" value="Transglutaminase-like_sf"/>
</dbReference>
<dbReference type="GO" id="GO:0007399">
    <property type="term" value="P:nervous system development"/>
    <property type="evidence" value="ECO:0007669"/>
    <property type="project" value="UniProtKB-ARBA"/>
</dbReference>
<dbReference type="SMART" id="SM00460">
    <property type="entry name" value="TGc"/>
    <property type="match status" value="1"/>
</dbReference>
<dbReference type="SUPFAM" id="SSF49309">
    <property type="entry name" value="Transglutaminase, two C-terminal domains"/>
    <property type="match status" value="2"/>
</dbReference>
<dbReference type="PIRSF" id="PIRSF000459">
    <property type="entry name" value="TGM_EBP42"/>
    <property type="match status" value="1"/>
</dbReference>
<evidence type="ECO:0000256" key="8">
    <source>
        <dbReference type="PIRSR" id="PIRSR000459-1"/>
    </source>
</evidence>
<dbReference type="GO" id="GO:0072378">
    <property type="term" value="P:blood coagulation, fibrin clot formation"/>
    <property type="evidence" value="ECO:0007669"/>
    <property type="project" value="TreeGrafter"/>
</dbReference>
<evidence type="ECO:0000256" key="5">
    <source>
        <dbReference type="ARBA" id="ARBA00022837"/>
    </source>
</evidence>
<gene>
    <name evidence="10" type="primary">f13a1a.1</name>
</gene>
<protein>
    <recommendedName>
        <fullName evidence="7">protein-glutamine gamma-glutamyltransferase</fullName>
        <ecNumber evidence="7">2.3.2.13</ecNumber>
    </recommendedName>
</protein>
<dbReference type="InterPro" id="IPR036238">
    <property type="entry name" value="Transglutaminase_C_sf"/>
</dbReference>
<evidence type="ECO:0000256" key="2">
    <source>
        <dbReference type="ARBA" id="ARBA00005968"/>
    </source>
</evidence>
<sequence length="728" mass="81813">GEMMEPLVQMLAWVSAEGRLPKQNPRAFALSVVSIEMEFLKKVFIPDASTLRVINLNMYEQTNKMAHRTNMYDYSNLIVRRGQEFTLGIVFNRLFNPQFDIVNIEFLIGEPLLSDLYLKYETDSLNSVSSKWKGRVLRNQAAETKMGITPAADCIVGLFSTYVTVITSLGKVRTERNPKTDIYILFNAWNPSDMVFMANEDDRTEYVLNSVGIIFNGTVSDKSSRPWNFGQFQQGVLDACLFILDFGKMPLEYRGDVVKVTRKASAMINSQDDNGVLVGNWSNDFSLGTAPTAWTGSAEILLSYVSKGGVPIKYAQCWVYAGVFNTFLRCLGLPSRLITNYFSAHDSLGSIETDIVLDEDGQIDMNYTTDSIWNYHCWNEVFTKRPDIPPVFSGWQAVDATPQETSEGYYRCGPVSVAAVKEGELRYEYDASFVFAEVNSDVVFHKRDKYGNTEVVSVNTTYVGQLILTKMVGSNEPEDITHTYKYPEGSAEDKRSMRQAERQGMRRYHSNSSSLLNVDMQMQMEAKQINTAGDISLTIIVSNLSNQVRTVNITLTCKTDYYTGATNQQFKLITQDMTKQQVFTVTANEYMEFITGQPFLSFIACGLISETGMSLTSMAVVHLNAPPLLIDLKGPSQVGMDMYVTVKFTNTAGYDLRDVTIRLEGSDLMLLKTKQYSNIRQGSTVKWTESFTPQMPGSKMLMACLDCAALRNVCGQVDIVIQSKDYED</sequence>
<evidence type="ECO:0000256" key="1">
    <source>
        <dbReference type="ARBA" id="ARBA00001913"/>
    </source>
</evidence>
<keyword evidence="3" id="KW-0808">Transferase</keyword>
<feature type="active site" evidence="8">
    <location>
        <position position="317"/>
    </location>
</feature>
<name>A0A4W4EDM2_ELEEL</name>
<keyword evidence="11" id="KW-1185">Reference proteome</keyword>
<evidence type="ECO:0000256" key="3">
    <source>
        <dbReference type="ARBA" id="ARBA00022679"/>
    </source>
</evidence>
<organism evidence="10 11">
    <name type="scientific">Electrophorus electricus</name>
    <name type="common">Electric eel</name>
    <name type="synonym">Gymnotus electricus</name>
    <dbReference type="NCBI Taxonomy" id="8005"/>
    <lineage>
        <taxon>Eukaryota</taxon>
        <taxon>Metazoa</taxon>
        <taxon>Chordata</taxon>
        <taxon>Craniata</taxon>
        <taxon>Vertebrata</taxon>
        <taxon>Euteleostomi</taxon>
        <taxon>Actinopterygii</taxon>
        <taxon>Neopterygii</taxon>
        <taxon>Teleostei</taxon>
        <taxon>Ostariophysi</taxon>
        <taxon>Gymnotiformes</taxon>
        <taxon>Gymnotoidei</taxon>
        <taxon>Gymnotidae</taxon>
        <taxon>Electrophorus</taxon>
    </lineage>
</organism>
<reference evidence="10" key="4">
    <citation type="submission" date="2025-08" db="UniProtKB">
        <authorList>
            <consortium name="Ensembl"/>
        </authorList>
    </citation>
    <scope>IDENTIFICATION</scope>
</reference>
<dbReference type="OMA" id="YEYQTQL"/>
<evidence type="ECO:0000256" key="6">
    <source>
        <dbReference type="ARBA" id="ARBA00023315"/>
    </source>
</evidence>
<evidence type="ECO:0000259" key="9">
    <source>
        <dbReference type="SMART" id="SM00460"/>
    </source>
</evidence>
<dbReference type="Pfam" id="PF00868">
    <property type="entry name" value="Transglut_N"/>
    <property type="match status" value="1"/>
</dbReference>
<dbReference type="GO" id="GO:0046872">
    <property type="term" value="F:metal ion binding"/>
    <property type="evidence" value="ECO:0007669"/>
    <property type="project" value="UniProtKB-KW"/>
</dbReference>
<evidence type="ECO:0000313" key="11">
    <source>
        <dbReference type="Proteomes" id="UP000314983"/>
    </source>
</evidence>
<dbReference type="EC" id="2.3.2.13" evidence="7"/>
<dbReference type="SUPFAM" id="SSF54001">
    <property type="entry name" value="Cysteine proteinases"/>
    <property type="match status" value="1"/>
</dbReference>
<reference evidence="10" key="5">
    <citation type="submission" date="2025-09" db="UniProtKB">
        <authorList>
            <consortium name="Ensembl"/>
        </authorList>
    </citation>
    <scope>IDENTIFICATION</scope>
</reference>
<reference evidence="10" key="3">
    <citation type="submission" date="2020-05" db="EMBL/GenBank/DDBJ databases">
        <title>Electrophorus electricus (electric eel) genome, fEleEle1, primary haplotype.</title>
        <authorList>
            <person name="Myers G."/>
            <person name="Meyer A."/>
            <person name="Fedrigo O."/>
            <person name="Formenti G."/>
            <person name="Rhie A."/>
            <person name="Tracey A."/>
            <person name="Sims Y."/>
            <person name="Jarvis E.D."/>
        </authorList>
    </citation>
    <scope>NUCLEOTIDE SEQUENCE [LARGE SCALE GENOMIC DNA]</scope>
</reference>
<dbReference type="PANTHER" id="PTHR11590">
    <property type="entry name" value="PROTEIN-GLUTAMINE GAMMA-GLUTAMYLTRANSFERASE"/>
    <property type="match status" value="1"/>
</dbReference>
<comment type="similarity">
    <text evidence="2">Belongs to the transglutaminase superfamily. Transglutaminase family.</text>
</comment>
<dbReference type="PANTHER" id="PTHR11590:SF42">
    <property type="entry name" value="COAGULATION FACTOR XIII A CHAIN"/>
    <property type="match status" value="1"/>
</dbReference>
<keyword evidence="4" id="KW-0479">Metal-binding</keyword>
<evidence type="ECO:0000256" key="4">
    <source>
        <dbReference type="ARBA" id="ARBA00022723"/>
    </source>
</evidence>
<evidence type="ECO:0000313" key="10">
    <source>
        <dbReference type="Ensembl" id="ENSEEEP00000010169.2"/>
    </source>
</evidence>
<dbReference type="Pfam" id="PF01841">
    <property type="entry name" value="Transglut_core"/>
    <property type="match status" value="1"/>
</dbReference>
<dbReference type="Gene3D" id="2.60.40.10">
    <property type="entry name" value="Immunoglobulins"/>
    <property type="match status" value="3"/>
</dbReference>
<reference evidence="11" key="1">
    <citation type="journal article" date="2014" name="Science">
        <title>Nonhuman genetics. Genomic basis for the convergent evolution of electric organs.</title>
        <authorList>
            <person name="Gallant J.R."/>
            <person name="Traeger L.L."/>
            <person name="Volkening J.D."/>
            <person name="Moffett H."/>
            <person name="Chen P.H."/>
            <person name="Novina C.D."/>
            <person name="Phillips G.N.Jr."/>
            <person name="Anand R."/>
            <person name="Wells G.B."/>
            <person name="Pinch M."/>
            <person name="Guth R."/>
            <person name="Unguez G.A."/>
            <person name="Albert J.S."/>
            <person name="Zakon H.H."/>
            <person name="Samanta M.P."/>
            <person name="Sussman M.R."/>
        </authorList>
    </citation>
    <scope>NUCLEOTIDE SEQUENCE [LARGE SCALE GENOMIC DNA]</scope>
</reference>
<dbReference type="STRING" id="8005.ENSEEEP00000010169"/>
<dbReference type="GeneTree" id="ENSGT01050000244939"/>
<dbReference type="InterPro" id="IPR013783">
    <property type="entry name" value="Ig-like_fold"/>
</dbReference>
<dbReference type="InterPro" id="IPR014756">
    <property type="entry name" value="Ig_E-set"/>
</dbReference>
<comment type="cofactor">
    <cofactor evidence="1">
        <name>Ca(2+)</name>
        <dbReference type="ChEBI" id="CHEBI:29108"/>
    </cofactor>
</comment>
<dbReference type="AlphaFoldDB" id="A0A4W4EDM2"/>
<dbReference type="InterPro" id="IPR001102">
    <property type="entry name" value="Transglutaminase_N"/>
</dbReference>
<dbReference type="Ensembl" id="ENSEEET00000010291.2">
    <property type="protein sequence ID" value="ENSEEEP00000010169.2"/>
    <property type="gene ID" value="ENSEEEG00000005133.2"/>
</dbReference>
<feature type="active site" evidence="8">
    <location>
        <position position="376"/>
    </location>
</feature>
<dbReference type="SUPFAM" id="SSF81296">
    <property type="entry name" value="E set domains"/>
    <property type="match status" value="1"/>
</dbReference>
<evidence type="ECO:0000256" key="7">
    <source>
        <dbReference type="ARBA" id="ARBA00024222"/>
    </source>
</evidence>
<keyword evidence="5" id="KW-0106">Calcium</keyword>
<dbReference type="InterPro" id="IPR002931">
    <property type="entry name" value="Transglutaminase-like"/>
</dbReference>
<dbReference type="InterPro" id="IPR038765">
    <property type="entry name" value="Papain-like_cys_pep_sf"/>
</dbReference>
<dbReference type="FunFam" id="3.90.260.10:FF:000001">
    <property type="entry name" value="Protein-glutamine gamma-glutamyltransferase 2"/>
    <property type="match status" value="1"/>
</dbReference>
<dbReference type="GO" id="GO:0003810">
    <property type="term" value="F:protein-glutamine gamma-glutamyltransferase activity"/>
    <property type="evidence" value="ECO:0007669"/>
    <property type="project" value="UniProtKB-EC"/>
</dbReference>
<dbReference type="Proteomes" id="UP000314983">
    <property type="component" value="Chromosome 10"/>
</dbReference>
<accession>A0A4W4EDM2</accession>
<dbReference type="InterPro" id="IPR023608">
    <property type="entry name" value="Transglutaminase_animal"/>
</dbReference>
<proteinExistence type="inferred from homology"/>
<reference evidence="11" key="2">
    <citation type="journal article" date="2017" name="Sci. Adv.">
        <title>A tail of two voltages: Proteomic comparison of the three electric organs of the electric eel.</title>
        <authorList>
            <person name="Traeger L.L."/>
            <person name="Sabat G."/>
            <person name="Barrett-Wilt G.A."/>
            <person name="Wells G.B."/>
            <person name="Sussman M.R."/>
        </authorList>
    </citation>
    <scope>NUCLEOTIDE SEQUENCE [LARGE SCALE GENOMIC DNA]</scope>
</reference>
<keyword evidence="6" id="KW-0012">Acyltransferase</keyword>
<feature type="domain" description="Transglutaminase-like" evidence="9">
    <location>
        <begin position="309"/>
        <end position="402"/>
    </location>
</feature>
<feature type="active site" evidence="8">
    <location>
        <position position="399"/>
    </location>
</feature>